<dbReference type="FunFam" id="3.40.50.300:FF:000020">
    <property type="entry name" value="Amino acid ABC transporter ATP-binding component"/>
    <property type="match status" value="1"/>
</dbReference>
<dbReference type="CDD" id="cd03262">
    <property type="entry name" value="ABC_HisP_GlnQ"/>
    <property type="match status" value="1"/>
</dbReference>
<dbReference type="SMART" id="SM00382">
    <property type="entry name" value="AAA"/>
    <property type="match status" value="1"/>
</dbReference>
<dbReference type="EC" id="3.6.3.-" evidence="6"/>
<dbReference type="PANTHER" id="PTHR43166">
    <property type="entry name" value="AMINO ACID IMPORT ATP-BINDING PROTEIN"/>
    <property type="match status" value="1"/>
</dbReference>
<keyword evidence="2" id="KW-0547">Nucleotide-binding</keyword>
<dbReference type="OrthoDB" id="9804199at2"/>
<accession>A0A7Z9DXA3</accession>
<sequence length="253" mass="28008">MDLNANSKVTVDPAVKVDRLYKSFGDLKVLKGITTEIQKGQVVSIIGPSGCGKSTFLRCLNLLEIPTSGRIFIDGMEITDPKAEIYKIRQSVGMVFQNFNLFPHLSVLKNVIYAPIKVKKISESAAKDLGMELLQKVGLAEKADVYPSRLSGGQKQRVAIARTMAMEPDILLMDEPTSALDPEMVKEVLEVMKSLAKTGITMAIVTHEMGFAREVSNRILFLDSGLLAEDSPPEQFFKNPESERAKQFLEKML</sequence>
<evidence type="ECO:0000256" key="4">
    <source>
        <dbReference type="ARBA" id="ARBA00022885"/>
    </source>
</evidence>
<dbReference type="InterPro" id="IPR030679">
    <property type="entry name" value="ABC_ATPase_HisP-typ"/>
</dbReference>
<proteinExistence type="predicted"/>
<keyword evidence="7" id="KW-1185">Reference proteome</keyword>
<keyword evidence="1" id="KW-0813">Transport</keyword>
<evidence type="ECO:0000313" key="7">
    <source>
        <dbReference type="Proteomes" id="UP000182190"/>
    </source>
</evidence>
<comment type="caution">
    <text evidence="6">The sequence shown here is derived from an EMBL/GenBank/DDBJ whole genome shotgun (WGS) entry which is preliminary data.</text>
</comment>
<reference evidence="6" key="1">
    <citation type="submission" date="2019-10" db="EMBL/GenBank/DDBJ databases">
        <authorList>
            <consortium name="Genoscope - CEA"/>
            <person name="William W."/>
        </authorList>
    </citation>
    <scope>NUCLEOTIDE SEQUENCE [LARGE SCALE GENOMIC DNA]</scope>
    <source>
        <strain evidence="6">BBR_PRJEB10994</strain>
    </source>
</reference>
<evidence type="ECO:0000256" key="1">
    <source>
        <dbReference type="ARBA" id="ARBA00022448"/>
    </source>
</evidence>
<dbReference type="PROSITE" id="PS00211">
    <property type="entry name" value="ABC_TRANSPORTER_1"/>
    <property type="match status" value="1"/>
</dbReference>
<dbReference type="AlphaFoldDB" id="A0A7Z9DXA3"/>
<evidence type="ECO:0000256" key="3">
    <source>
        <dbReference type="ARBA" id="ARBA00022840"/>
    </source>
</evidence>
<dbReference type="RefSeq" id="WP_083616671.1">
    <property type="nucleotide sequence ID" value="NZ_LR734991.1"/>
</dbReference>
<dbReference type="GO" id="GO:0015716">
    <property type="term" value="P:organic phosphonate transport"/>
    <property type="evidence" value="ECO:0007669"/>
    <property type="project" value="UniProtKB-KW"/>
</dbReference>
<organism evidence="6 7">
    <name type="scientific">Planktothrix paucivesiculata PCC 9631</name>
    <dbReference type="NCBI Taxonomy" id="671071"/>
    <lineage>
        <taxon>Bacteria</taxon>
        <taxon>Bacillati</taxon>
        <taxon>Cyanobacteriota</taxon>
        <taxon>Cyanophyceae</taxon>
        <taxon>Oscillatoriophycideae</taxon>
        <taxon>Oscillatoriales</taxon>
        <taxon>Microcoleaceae</taxon>
        <taxon>Planktothrix</taxon>
    </lineage>
</organism>
<dbReference type="GO" id="GO:0015424">
    <property type="term" value="F:ABC-type amino acid transporter activity"/>
    <property type="evidence" value="ECO:0007669"/>
    <property type="project" value="InterPro"/>
</dbReference>
<dbReference type="GO" id="GO:0016887">
    <property type="term" value="F:ATP hydrolysis activity"/>
    <property type="evidence" value="ECO:0007669"/>
    <property type="project" value="InterPro"/>
</dbReference>
<gene>
    <name evidence="6" type="primary">gltL</name>
    <name evidence="6" type="ORF">PL9631_240018</name>
</gene>
<evidence type="ECO:0000313" key="6">
    <source>
        <dbReference type="EMBL" id="VXD16540.1"/>
    </source>
</evidence>
<name>A0A7Z9DXA3_9CYAN</name>
<dbReference type="PROSITE" id="PS50893">
    <property type="entry name" value="ABC_TRANSPORTER_2"/>
    <property type="match status" value="1"/>
</dbReference>
<dbReference type="InterPro" id="IPR003439">
    <property type="entry name" value="ABC_transporter-like_ATP-bd"/>
</dbReference>
<dbReference type="GO" id="GO:0005524">
    <property type="term" value="F:ATP binding"/>
    <property type="evidence" value="ECO:0007669"/>
    <property type="project" value="UniProtKB-KW"/>
</dbReference>
<dbReference type="InterPro" id="IPR003593">
    <property type="entry name" value="AAA+_ATPase"/>
</dbReference>
<dbReference type="EMBL" id="CZCS02000157">
    <property type="protein sequence ID" value="VXD16540.1"/>
    <property type="molecule type" value="Genomic_DNA"/>
</dbReference>
<dbReference type="Pfam" id="PF00005">
    <property type="entry name" value="ABC_tran"/>
    <property type="match status" value="1"/>
</dbReference>
<evidence type="ECO:0000256" key="2">
    <source>
        <dbReference type="ARBA" id="ARBA00022741"/>
    </source>
</evidence>
<keyword evidence="4" id="KW-0918">Phosphonate transport</keyword>
<dbReference type="Proteomes" id="UP000182190">
    <property type="component" value="Unassembled WGS sequence"/>
</dbReference>
<evidence type="ECO:0000259" key="5">
    <source>
        <dbReference type="PROSITE" id="PS50893"/>
    </source>
</evidence>
<keyword evidence="3" id="KW-0067">ATP-binding</keyword>
<keyword evidence="6" id="KW-0378">Hydrolase</keyword>
<protein>
    <submittedName>
        <fullName evidence="6">Glutamate/aspartate ABC transporter (ATP-binding protein)</fullName>
        <ecNumber evidence="6">3.6.3.-</ecNumber>
    </submittedName>
</protein>
<feature type="domain" description="ABC transporter" evidence="5">
    <location>
        <begin position="15"/>
        <end position="249"/>
    </location>
</feature>
<dbReference type="PIRSF" id="PIRSF039085">
    <property type="entry name" value="ABC_ATPase_HisP"/>
    <property type="match status" value="1"/>
</dbReference>
<dbReference type="InterPro" id="IPR050086">
    <property type="entry name" value="MetN_ABC_transporter-like"/>
</dbReference>
<dbReference type="PANTHER" id="PTHR43166:SF37">
    <property type="entry name" value="ARGININE TRANSPORT ATP-BINDING PROTEIN ARTM"/>
    <property type="match status" value="1"/>
</dbReference>
<dbReference type="SUPFAM" id="SSF52540">
    <property type="entry name" value="P-loop containing nucleoside triphosphate hydrolases"/>
    <property type="match status" value="1"/>
</dbReference>
<dbReference type="Gene3D" id="3.40.50.300">
    <property type="entry name" value="P-loop containing nucleotide triphosphate hydrolases"/>
    <property type="match status" value="1"/>
</dbReference>
<dbReference type="InterPro" id="IPR027417">
    <property type="entry name" value="P-loop_NTPase"/>
</dbReference>
<dbReference type="InterPro" id="IPR017871">
    <property type="entry name" value="ABC_transporter-like_CS"/>
</dbReference>